<feature type="compositionally biased region" description="Acidic residues" evidence="4">
    <location>
        <begin position="1000"/>
        <end position="1009"/>
    </location>
</feature>
<evidence type="ECO:0000313" key="7">
    <source>
        <dbReference type="Proteomes" id="UP001397290"/>
    </source>
</evidence>
<dbReference type="SMART" id="SM00320">
    <property type="entry name" value="WD40"/>
    <property type="match status" value="12"/>
</dbReference>
<dbReference type="PROSITE" id="PS50082">
    <property type="entry name" value="WD_REPEATS_2"/>
    <property type="match status" value="7"/>
</dbReference>
<keyword evidence="7" id="KW-1185">Reference proteome</keyword>
<dbReference type="CDD" id="cd00200">
    <property type="entry name" value="WD40"/>
    <property type="match status" value="1"/>
</dbReference>
<dbReference type="InterPro" id="IPR020472">
    <property type="entry name" value="WD40_PAC1"/>
</dbReference>
<feature type="repeat" description="WD" evidence="3">
    <location>
        <begin position="1213"/>
        <end position="1254"/>
    </location>
</feature>
<feature type="compositionally biased region" description="Basic and acidic residues" evidence="4">
    <location>
        <begin position="1123"/>
        <end position="1133"/>
    </location>
</feature>
<dbReference type="InterPro" id="IPR050505">
    <property type="entry name" value="WDR55/POC1"/>
</dbReference>
<feature type="repeat" description="WD" evidence="3">
    <location>
        <begin position="1258"/>
        <end position="1299"/>
    </location>
</feature>
<dbReference type="InterPro" id="IPR036322">
    <property type="entry name" value="WD40_repeat_dom_sf"/>
</dbReference>
<evidence type="ECO:0000256" key="3">
    <source>
        <dbReference type="PROSITE-ProRule" id="PRU00221"/>
    </source>
</evidence>
<keyword evidence="1 3" id="KW-0853">WD repeat</keyword>
<reference evidence="6 7" key="1">
    <citation type="submission" date="2020-02" db="EMBL/GenBank/DDBJ databases">
        <title>Comparative genomics of the hypocrealean fungal genus Beauvera.</title>
        <authorList>
            <person name="Showalter D.N."/>
            <person name="Bushley K.E."/>
            <person name="Rehner S.A."/>
        </authorList>
    </citation>
    <scope>NUCLEOTIDE SEQUENCE [LARGE SCALE GENOMIC DNA]</scope>
    <source>
        <strain evidence="6 7">ARSEF4384</strain>
    </source>
</reference>
<accession>A0AAW0RW61</accession>
<name>A0AAW0RW61_9HYPO</name>
<dbReference type="InterPro" id="IPR011041">
    <property type="entry name" value="Quinoprot_gluc/sorb_DH_b-prop"/>
</dbReference>
<feature type="repeat" description="WD" evidence="3">
    <location>
        <begin position="801"/>
        <end position="833"/>
    </location>
</feature>
<feature type="region of interest" description="Disordered" evidence="4">
    <location>
        <begin position="1106"/>
        <end position="1133"/>
    </location>
</feature>
<feature type="repeat" description="WD" evidence="3">
    <location>
        <begin position="1375"/>
        <end position="1402"/>
    </location>
</feature>
<dbReference type="SUPFAM" id="SSF50978">
    <property type="entry name" value="WD40 repeat-like"/>
    <property type="match status" value="2"/>
</dbReference>
<dbReference type="Proteomes" id="UP001397290">
    <property type="component" value="Unassembled WGS sequence"/>
</dbReference>
<proteinExistence type="predicted"/>
<feature type="repeat" description="WD" evidence="3">
    <location>
        <begin position="1074"/>
        <end position="1105"/>
    </location>
</feature>
<feature type="repeat" description="WD" evidence="3">
    <location>
        <begin position="1140"/>
        <end position="1188"/>
    </location>
</feature>
<evidence type="ECO:0000259" key="5">
    <source>
        <dbReference type="Pfam" id="PF24883"/>
    </source>
</evidence>
<dbReference type="PROSITE" id="PS00678">
    <property type="entry name" value="WD_REPEATS_1"/>
    <property type="match status" value="3"/>
</dbReference>
<dbReference type="PANTHER" id="PTHR44019">
    <property type="entry name" value="WD REPEAT-CONTAINING PROTEIN 55"/>
    <property type="match status" value="1"/>
</dbReference>
<evidence type="ECO:0000313" key="6">
    <source>
        <dbReference type="EMBL" id="KAK8146544.1"/>
    </source>
</evidence>
<dbReference type="PANTHER" id="PTHR44019:SF8">
    <property type="entry name" value="POC1 CENTRIOLAR PROTEIN HOMOLOG"/>
    <property type="match status" value="1"/>
</dbReference>
<dbReference type="Pfam" id="PF00400">
    <property type="entry name" value="WD40"/>
    <property type="match status" value="8"/>
</dbReference>
<dbReference type="InterPro" id="IPR001680">
    <property type="entry name" value="WD40_rpt"/>
</dbReference>
<dbReference type="InterPro" id="IPR015943">
    <property type="entry name" value="WD40/YVTN_repeat-like_dom_sf"/>
</dbReference>
<protein>
    <recommendedName>
        <fullName evidence="5">Nephrocystin 3-like N-terminal domain-containing protein</fullName>
    </recommendedName>
</protein>
<feature type="repeat" description="WD" evidence="3">
    <location>
        <begin position="1032"/>
        <end position="1073"/>
    </location>
</feature>
<feature type="region of interest" description="Disordered" evidence="4">
    <location>
        <begin position="1"/>
        <end position="80"/>
    </location>
</feature>
<feature type="compositionally biased region" description="Acidic residues" evidence="4">
    <location>
        <begin position="1017"/>
        <end position="1031"/>
    </location>
</feature>
<keyword evidence="2" id="KW-0677">Repeat</keyword>
<dbReference type="PROSITE" id="PS50294">
    <property type="entry name" value="WD_REPEATS_REGION"/>
    <property type="match status" value="6"/>
</dbReference>
<dbReference type="InterPro" id="IPR019775">
    <property type="entry name" value="WD40_repeat_CS"/>
</dbReference>
<gene>
    <name evidence="6" type="ORF">G3M48_002970</name>
</gene>
<dbReference type="Gene3D" id="2.130.10.10">
    <property type="entry name" value="YVTN repeat-like/Quinoprotein amine dehydrogenase"/>
    <property type="match status" value="4"/>
</dbReference>
<evidence type="ECO:0000256" key="2">
    <source>
        <dbReference type="ARBA" id="ARBA00022737"/>
    </source>
</evidence>
<feature type="compositionally biased region" description="Low complexity" evidence="4">
    <location>
        <begin position="56"/>
        <end position="75"/>
    </location>
</feature>
<evidence type="ECO:0000256" key="4">
    <source>
        <dbReference type="SAM" id="MobiDB-lite"/>
    </source>
</evidence>
<organism evidence="6 7">
    <name type="scientific">Beauveria asiatica</name>
    <dbReference type="NCBI Taxonomy" id="1069075"/>
    <lineage>
        <taxon>Eukaryota</taxon>
        <taxon>Fungi</taxon>
        <taxon>Dikarya</taxon>
        <taxon>Ascomycota</taxon>
        <taxon>Pezizomycotina</taxon>
        <taxon>Sordariomycetes</taxon>
        <taxon>Hypocreomycetidae</taxon>
        <taxon>Hypocreales</taxon>
        <taxon>Cordycipitaceae</taxon>
        <taxon>Beauveria</taxon>
    </lineage>
</organism>
<feature type="domain" description="Nephrocystin 3-like N-terminal" evidence="5">
    <location>
        <begin position="189"/>
        <end position="363"/>
    </location>
</feature>
<dbReference type="EMBL" id="JAAHCF010000204">
    <property type="protein sequence ID" value="KAK8146544.1"/>
    <property type="molecule type" value="Genomic_DNA"/>
</dbReference>
<dbReference type="PRINTS" id="PR00320">
    <property type="entry name" value="GPROTEINBRPT"/>
</dbReference>
<dbReference type="SUPFAM" id="SSF50952">
    <property type="entry name" value="Soluble quinoprotein glucose dehydrogenase"/>
    <property type="match status" value="1"/>
</dbReference>
<dbReference type="Pfam" id="PF24883">
    <property type="entry name" value="NPHP3_N"/>
    <property type="match status" value="1"/>
</dbReference>
<evidence type="ECO:0000256" key="1">
    <source>
        <dbReference type="ARBA" id="ARBA00022574"/>
    </source>
</evidence>
<feature type="compositionally biased region" description="Polar residues" evidence="4">
    <location>
        <begin position="31"/>
        <end position="47"/>
    </location>
</feature>
<feature type="compositionally biased region" description="Basic and acidic residues" evidence="4">
    <location>
        <begin position="1"/>
        <end position="10"/>
    </location>
</feature>
<sequence length="1582" mass="175031">MESTRNKDTAAEETGGLPCSQSAGYMAEAVSSLQNPSSRDASSQTPEVQDDVDISAAANATATTTTPNTELPALEEASEHQAEELWRRALRHLQETLSNEDVVCWLHACGVDVQRVRRGSMFMPMDNENDISGTYMLPTSLLTEHDVKQQLSKLGVADANSAPQTTLEKSDILERFLALASSTQVYKDFVQWECDENEAQKERRILWVRSSPGVGKTILLRAMVQRFQHADNASTLGPSTPHITFSFCESGRHRRYWNDFALDAVKDLIHNLLLSQPGLSGHLEKLQTAKCAGCEDNRRNNLDDFDAPGDFAAMSMLLYRIVQDEQFQSTYSVLDGIDDGIEPENQEAYSLDEESDLVRLLGLVATTTELSSKVKWVLSADDARWAACNREMVELYGSKLQYQLLDLDTELEAEKAVKVVRDYAAKTVVNISSSSRELGRCYDNSYVRGSLIAMLHQSAPNNFLWTKLALLSIFQASTLPWNAATMLGQLATRNKTVVDIYAAQLLPFSLDLDRDSSLRGPSLTQADVTYCKSVLATATAAYLPLTVLELVALSGLPRAVELPVLVKTLLPSFLEISDDGMVHFTHLSARDYVRQNLPRLFGAEEPSIHTKIARACLTVLLGKLRRSHHSFANHNIGSIDYAIHMWIRHLSEPCSKDNQSVVELAVHLLTEHLKEWLDLLVSKSNTLPTCLLMMRRLHSIIAPTDGTRSPPQYGHQNVPTHSSTPAQIIRQVMIVLQRCQQKLSSSRGAPKEDIINELDNRLLFAADLPDLRSRLLPVLFPWIETPPRIQQTDASASCFLTIDHGDWVRGCCFSPDGRLVASVCDDNIVRLWDAWTGNLQTCFDDFEGLGDRRFVRGVAMSSPGLGPGTQKQNLPTLLAAFTNDSIKAWDVSSGKLIITIEGLTERVQHIALSPDSTKLAAATDCGLIVWKDLSLKPVQRHRGVFYSESYTECVAFSPDGKLIASAQGPCIRTWHTGESKMNISYIYPMQSPNWEGFPQELEDEPDPEGQEEKPGEESGEEPGAEPDEESVQEGHADGITCLAFSPDSKFLVSGSIDRTARVWDMRTDKTAAVLKYHKRYIDSVTFSPDGSCIATGSGDDTIAIWRHKSPGNWGNAGEDDDSRTDHKSKPETRTWPDRILYGHTSSVLAVASAPASRTNYSASFLLASSSIDHQLRIWDIDASTHHHVDGIDPAVLAANAHADDSSATGSVLLQGHRSGVCCVAVSPDEKVFATASYDGMLCFWETKTGAQLGCSAKRNGHSTEVLVMTFSPNSKLLVTASVDRAALVWDVSRASVQDAAWEPLVPRYRFEHDDWVRDAVFDWEGRKVATACDDGKVRIFGVPKAESTVAGGSSSSTETVRPQKTLDAKVTRLYVYCVAFSPDGKFLAAGGTDRCLRIWRLDGDGGTESPEFTGEGATAAITGAVYLDDGNKVITVSRLGTIAVWTLQNDRSAPLRPKIIRWEYASSNGYEVLFRRMRFDLVNYPGIVFTEYGPVCLDLDKDAEENDSYDDETVDRGGWYLPRSVYDGSIMWNDHVIALPDNFKVTEKPFAWLVQGRVMVVGCDEGQVLMFRFAEDAYPRRR</sequence>
<comment type="caution">
    <text evidence="6">The sequence shown here is derived from an EMBL/GenBank/DDBJ whole genome shotgun (WGS) entry which is preliminary data.</text>
</comment>
<dbReference type="InterPro" id="IPR056884">
    <property type="entry name" value="NPHP3-like_N"/>
</dbReference>
<feature type="region of interest" description="Disordered" evidence="4">
    <location>
        <begin position="994"/>
        <end position="1034"/>
    </location>
</feature>